<feature type="compositionally biased region" description="Polar residues" evidence="1">
    <location>
        <begin position="77"/>
        <end position="88"/>
    </location>
</feature>
<organism evidence="2">
    <name type="scientific">Brassica napus</name>
    <name type="common">Rape</name>
    <dbReference type="NCBI Taxonomy" id="3708"/>
    <lineage>
        <taxon>Eukaryota</taxon>
        <taxon>Viridiplantae</taxon>
        <taxon>Streptophyta</taxon>
        <taxon>Embryophyta</taxon>
        <taxon>Tracheophyta</taxon>
        <taxon>Spermatophyta</taxon>
        <taxon>Magnoliopsida</taxon>
        <taxon>eudicotyledons</taxon>
        <taxon>Gunneridae</taxon>
        <taxon>Pentapetalae</taxon>
        <taxon>rosids</taxon>
        <taxon>malvids</taxon>
        <taxon>Brassicales</taxon>
        <taxon>Brassicaceae</taxon>
        <taxon>Brassiceae</taxon>
        <taxon>Brassica</taxon>
    </lineage>
</organism>
<evidence type="ECO:0000313" key="2">
    <source>
        <dbReference type="EMBL" id="CAF1961764.1"/>
    </source>
</evidence>
<sequence>MQLPIWLRDTKDGAETSRRQGSYLLELGRWKMKHGRRVKLLENKRITDKRRLHLESRRYRQMGCLRNPRSRHREQQVESNQSPKACNG</sequence>
<reference evidence="2" key="1">
    <citation type="submission" date="2021-01" db="EMBL/GenBank/DDBJ databases">
        <authorList>
            <consortium name="Genoscope - CEA"/>
            <person name="William W."/>
        </authorList>
    </citation>
    <scope>NUCLEOTIDE SEQUENCE</scope>
</reference>
<dbReference type="Proteomes" id="UP001295469">
    <property type="component" value="Chromosome C07"/>
</dbReference>
<dbReference type="AlphaFoldDB" id="A0A816M5P2"/>
<dbReference type="EMBL" id="HG994371">
    <property type="protein sequence ID" value="CAF1961764.1"/>
    <property type="molecule type" value="Genomic_DNA"/>
</dbReference>
<name>A0A816M5P2_BRANA</name>
<feature type="region of interest" description="Disordered" evidence="1">
    <location>
        <begin position="62"/>
        <end position="88"/>
    </location>
</feature>
<evidence type="ECO:0000256" key="1">
    <source>
        <dbReference type="SAM" id="MobiDB-lite"/>
    </source>
</evidence>
<gene>
    <name evidence="2" type="ORF">DARMORV10_C07P11270.1</name>
</gene>
<accession>A0A816M5P2</accession>
<proteinExistence type="predicted"/>
<protein>
    <submittedName>
        <fullName evidence="2">(rape) hypothetical protein</fullName>
    </submittedName>
</protein>